<reference evidence="2 3" key="1">
    <citation type="submission" date="2021-08" db="EMBL/GenBank/DDBJ databases">
        <title>Devosia salina sp. nov., isolated from the South China Sea sediment.</title>
        <authorList>
            <person name="Zhou Z."/>
        </authorList>
    </citation>
    <scope>NUCLEOTIDE SEQUENCE [LARGE SCALE GENOMIC DNA]</scope>
    <source>
        <strain evidence="2 3">SCS-3</strain>
    </source>
</reference>
<keyword evidence="1" id="KW-0812">Transmembrane</keyword>
<dbReference type="InterPro" id="IPR009325">
    <property type="entry name" value="DUF983"/>
</dbReference>
<evidence type="ECO:0000313" key="3">
    <source>
        <dbReference type="Proteomes" id="UP000825799"/>
    </source>
</evidence>
<protein>
    <submittedName>
        <fullName evidence="2">DUF983 domain-containing protein</fullName>
    </submittedName>
</protein>
<gene>
    <name evidence="2" type="ORF">K1X15_02995</name>
</gene>
<dbReference type="Proteomes" id="UP000825799">
    <property type="component" value="Chromosome"/>
</dbReference>
<feature type="transmembrane region" description="Helical" evidence="1">
    <location>
        <begin position="51"/>
        <end position="74"/>
    </location>
</feature>
<feature type="transmembrane region" description="Helical" evidence="1">
    <location>
        <begin position="81"/>
        <end position="99"/>
    </location>
</feature>
<sequence>MTTSHSIRTGLACRCPRCGKGRLFDGYLKLAPACTQCGLDYDFADSGDGPAVFVIFLVAPIVIILALVVGSLWTIQPWMHLVLWLPTTVILSLALLPPFKGVLINLQYANDAHEGRS</sequence>
<dbReference type="Pfam" id="PF06170">
    <property type="entry name" value="DUF983"/>
    <property type="match status" value="1"/>
</dbReference>
<organism evidence="2 3">
    <name type="scientific">Devosia salina</name>
    <dbReference type="NCBI Taxonomy" id="2860336"/>
    <lineage>
        <taxon>Bacteria</taxon>
        <taxon>Pseudomonadati</taxon>
        <taxon>Pseudomonadota</taxon>
        <taxon>Alphaproteobacteria</taxon>
        <taxon>Hyphomicrobiales</taxon>
        <taxon>Devosiaceae</taxon>
        <taxon>Devosia</taxon>
    </lineage>
</organism>
<name>A0ABX8WF92_9HYPH</name>
<keyword evidence="1" id="KW-0472">Membrane</keyword>
<keyword evidence="1" id="KW-1133">Transmembrane helix</keyword>
<proteinExistence type="predicted"/>
<evidence type="ECO:0000256" key="1">
    <source>
        <dbReference type="SAM" id="Phobius"/>
    </source>
</evidence>
<keyword evidence="3" id="KW-1185">Reference proteome</keyword>
<evidence type="ECO:0000313" key="2">
    <source>
        <dbReference type="EMBL" id="QYO77558.1"/>
    </source>
</evidence>
<dbReference type="RefSeq" id="WP_220306013.1">
    <property type="nucleotide sequence ID" value="NZ_CP080590.1"/>
</dbReference>
<accession>A0ABX8WF92</accession>
<dbReference type="EMBL" id="CP080590">
    <property type="protein sequence ID" value="QYO77558.1"/>
    <property type="molecule type" value="Genomic_DNA"/>
</dbReference>